<evidence type="ECO:0000256" key="3">
    <source>
        <dbReference type="ARBA" id="ARBA00022695"/>
    </source>
</evidence>
<dbReference type="PANTHER" id="PTHR34388">
    <property type="entry name" value="DNA POLYMERASE III SUBUNIT DELTA"/>
    <property type="match status" value="1"/>
</dbReference>
<comment type="caution">
    <text evidence="9">The sequence shown here is derived from an EMBL/GenBank/DDBJ whole genome shotgun (WGS) entry which is preliminary data.</text>
</comment>
<dbReference type="Proteomes" id="UP000221394">
    <property type="component" value="Unassembled WGS sequence"/>
</dbReference>
<feature type="domain" description="DNA polymerase III delta subunit-like C-terminal" evidence="8">
    <location>
        <begin position="215"/>
        <end position="329"/>
    </location>
</feature>
<keyword evidence="4" id="KW-0235">DNA replication</keyword>
<dbReference type="InterPro" id="IPR027417">
    <property type="entry name" value="P-loop_NTPase"/>
</dbReference>
<dbReference type="GO" id="GO:0003677">
    <property type="term" value="F:DNA binding"/>
    <property type="evidence" value="ECO:0007669"/>
    <property type="project" value="InterPro"/>
</dbReference>
<sequence>MVTRARPSSRPAAGAATWDTVSLAPVVLVHGAEDLLVERAVQRLTGLAREAMPDVEVVDVEASTYQSGMLAVETSPSLFAEERLVVVRGAESMSDALTPDVVEYLAAPASDVFLVIEHRGGQRGKKLLDAVKASGAPVAACEPIKKDADKVAFAAAEFRAAGRRADAGAVRALVEALGSDLRELASACSQLCSDTTGTISEAVVARYYGGRVEATGFRVADAAVAGNRAEAVALLRHALSTGVDPVPIVAVLAMKLRALAKVAAMRGRGGATAGQLGMAPWQIDKARKDLQRWTPEGLAQAITAVAEADAEVKGAGRDPVYAVERAVLRICAATQD</sequence>
<dbReference type="OrthoDB" id="8478864at2"/>
<dbReference type="PANTHER" id="PTHR34388:SF1">
    <property type="entry name" value="DNA POLYMERASE III SUBUNIT DELTA"/>
    <property type="match status" value="1"/>
</dbReference>
<dbReference type="InterPro" id="IPR008921">
    <property type="entry name" value="DNA_pol3_clamp-load_cplx_C"/>
</dbReference>
<organism evidence="9 10">
    <name type="scientific">Flavimobilis soli</name>
    <dbReference type="NCBI Taxonomy" id="442709"/>
    <lineage>
        <taxon>Bacteria</taxon>
        <taxon>Bacillati</taxon>
        <taxon>Actinomycetota</taxon>
        <taxon>Actinomycetes</taxon>
        <taxon>Micrococcales</taxon>
        <taxon>Jonesiaceae</taxon>
        <taxon>Flavimobilis</taxon>
    </lineage>
</organism>
<dbReference type="EC" id="2.7.7.7" evidence="1"/>
<dbReference type="Gene3D" id="1.20.272.10">
    <property type="match status" value="1"/>
</dbReference>
<comment type="similarity">
    <text evidence="6">Belongs to the DNA polymerase HolA subunit family.</text>
</comment>
<reference evidence="9 10" key="1">
    <citation type="submission" date="2017-10" db="EMBL/GenBank/DDBJ databases">
        <title>Sequencing the genomes of 1000 actinobacteria strains.</title>
        <authorList>
            <person name="Klenk H.-P."/>
        </authorList>
    </citation>
    <scope>NUCLEOTIDE SEQUENCE [LARGE SCALE GENOMIC DNA]</scope>
    <source>
        <strain evidence="9 10">DSM 21574</strain>
    </source>
</reference>
<name>A0A2A9E9V8_9MICO</name>
<keyword evidence="5" id="KW-0239">DNA-directed DNA polymerase</keyword>
<dbReference type="AlphaFoldDB" id="A0A2A9E9V8"/>
<dbReference type="EMBL" id="PDJH01000001">
    <property type="protein sequence ID" value="PFG35351.1"/>
    <property type="molecule type" value="Genomic_DNA"/>
</dbReference>
<evidence type="ECO:0000256" key="7">
    <source>
        <dbReference type="ARBA" id="ARBA00049244"/>
    </source>
</evidence>
<evidence type="ECO:0000256" key="1">
    <source>
        <dbReference type="ARBA" id="ARBA00012417"/>
    </source>
</evidence>
<dbReference type="GO" id="GO:0003887">
    <property type="term" value="F:DNA-directed DNA polymerase activity"/>
    <property type="evidence" value="ECO:0007669"/>
    <property type="project" value="UniProtKB-KW"/>
</dbReference>
<dbReference type="SUPFAM" id="SSF52540">
    <property type="entry name" value="P-loop containing nucleoside triphosphate hydrolases"/>
    <property type="match status" value="1"/>
</dbReference>
<evidence type="ECO:0000313" key="9">
    <source>
        <dbReference type="EMBL" id="PFG35351.1"/>
    </source>
</evidence>
<evidence type="ECO:0000256" key="2">
    <source>
        <dbReference type="ARBA" id="ARBA00022679"/>
    </source>
</evidence>
<dbReference type="SUPFAM" id="SSF48019">
    <property type="entry name" value="post-AAA+ oligomerization domain-like"/>
    <property type="match status" value="1"/>
</dbReference>
<comment type="catalytic activity">
    <reaction evidence="7">
        <text>DNA(n) + a 2'-deoxyribonucleoside 5'-triphosphate = DNA(n+1) + diphosphate</text>
        <dbReference type="Rhea" id="RHEA:22508"/>
        <dbReference type="Rhea" id="RHEA-COMP:17339"/>
        <dbReference type="Rhea" id="RHEA-COMP:17340"/>
        <dbReference type="ChEBI" id="CHEBI:33019"/>
        <dbReference type="ChEBI" id="CHEBI:61560"/>
        <dbReference type="ChEBI" id="CHEBI:173112"/>
        <dbReference type="EC" id="2.7.7.7"/>
    </reaction>
</comment>
<dbReference type="GO" id="GO:0006261">
    <property type="term" value="P:DNA-templated DNA replication"/>
    <property type="evidence" value="ECO:0007669"/>
    <property type="project" value="TreeGrafter"/>
</dbReference>
<evidence type="ECO:0000256" key="5">
    <source>
        <dbReference type="ARBA" id="ARBA00022932"/>
    </source>
</evidence>
<evidence type="ECO:0000259" key="8">
    <source>
        <dbReference type="Pfam" id="PF21694"/>
    </source>
</evidence>
<gene>
    <name evidence="9" type="ORF">ATL41_0026</name>
</gene>
<evidence type="ECO:0000256" key="6">
    <source>
        <dbReference type="ARBA" id="ARBA00034754"/>
    </source>
</evidence>
<evidence type="ECO:0000313" key="10">
    <source>
        <dbReference type="Proteomes" id="UP000221394"/>
    </source>
</evidence>
<proteinExistence type="inferred from homology"/>
<keyword evidence="3" id="KW-0548">Nucleotidyltransferase</keyword>
<dbReference type="Gene3D" id="3.40.50.300">
    <property type="entry name" value="P-loop containing nucleotide triphosphate hydrolases"/>
    <property type="match status" value="1"/>
</dbReference>
<protein>
    <recommendedName>
        <fullName evidence="1">DNA-directed DNA polymerase</fullName>
        <ecNumber evidence="1">2.7.7.7</ecNumber>
    </recommendedName>
</protein>
<dbReference type="InterPro" id="IPR005790">
    <property type="entry name" value="DNA_polIII_delta"/>
</dbReference>
<keyword evidence="2" id="KW-0808">Transferase</keyword>
<accession>A0A2A9E9V8</accession>
<keyword evidence="10" id="KW-1185">Reference proteome</keyword>
<dbReference type="InterPro" id="IPR048466">
    <property type="entry name" value="DNA_pol3_delta-like_C"/>
</dbReference>
<dbReference type="RefSeq" id="WP_098456662.1">
    <property type="nucleotide sequence ID" value="NZ_PDJH01000001.1"/>
</dbReference>
<dbReference type="NCBIfam" id="TIGR01128">
    <property type="entry name" value="holA"/>
    <property type="match status" value="1"/>
</dbReference>
<evidence type="ECO:0000256" key="4">
    <source>
        <dbReference type="ARBA" id="ARBA00022705"/>
    </source>
</evidence>
<dbReference type="GO" id="GO:0009360">
    <property type="term" value="C:DNA polymerase III complex"/>
    <property type="evidence" value="ECO:0007669"/>
    <property type="project" value="TreeGrafter"/>
</dbReference>
<dbReference type="Pfam" id="PF21694">
    <property type="entry name" value="DNA_pol3_delta_C"/>
    <property type="match status" value="1"/>
</dbReference>